<feature type="domain" description="Cell morphogenesis central region" evidence="4">
    <location>
        <begin position="1525"/>
        <end position="1586"/>
    </location>
</feature>
<evidence type="ECO:0000259" key="2">
    <source>
        <dbReference type="Pfam" id="PF14222"/>
    </source>
</evidence>
<feature type="compositionally biased region" description="Polar residues" evidence="1">
    <location>
        <begin position="2421"/>
        <end position="2447"/>
    </location>
</feature>
<feature type="domain" description="Cell morphogenesis central region" evidence="4">
    <location>
        <begin position="1682"/>
        <end position="1774"/>
    </location>
</feature>
<feature type="compositionally biased region" description="Polar residues" evidence="1">
    <location>
        <begin position="1824"/>
        <end position="1841"/>
    </location>
</feature>
<dbReference type="PANTHER" id="PTHR12295">
    <property type="entry name" value="FURRY-RELATED"/>
    <property type="match status" value="1"/>
</dbReference>
<dbReference type="GO" id="GO:0030427">
    <property type="term" value="C:site of polarized growth"/>
    <property type="evidence" value="ECO:0007669"/>
    <property type="project" value="TreeGrafter"/>
</dbReference>
<feature type="compositionally biased region" description="Low complexity" evidence="1">
    <location>
        <begin position="1862"/>
        <end position="1873"/>
    </location>
</feature>
<dbReference type="SUPFAM" id="SSF48371">
    <property type="entry name" value="ARM repeat"/>
    <property type="match status" value="1"/>
</dbReference>
<evidence type="ECO:0000313" key="6">
    <source>
        <dbReference type="Ensembl" id="ENSEEEP00000029434.2"/>
    </source>
</evidence>
<gene>
    <name evidence="6" type="primary">fryb</name>
</gene>
<reference evidence="6" key="3">
    <citation type="submission" date="2020-05" db="EMBL/GenBank/DDBJ databases">
        <title>Electrophorus electricus (electric eel) genome, fEleEle1, primary haplotype.</title>
        <authorList>
            <person name="Myers G."/>
            <person name="Meyer A."/>
            <person name="Fedrigo O."/>
            <person name="Formenti G."/>
            <person name="Rhie A."/>
            <person name="Tracey A."/>
            <person name="Sims Y."/>
            <person name="Jarvis E.D."/>
        </authorList>
    </citation>
    <scope>NUCLEOTIDE SEQUENCE [LARGE SCALE GENOMIC DNA]</scope>
</reference>
<feature type="domain" description="Cell morphogenesis protein C-terminal" evidence="3">
    <location>
        <begin position="1921"/>
        <end position="2176"/>
    </location>
</feature>
<dbReference type="Pfam" id="PF14225">
    <property type="entry name" value="MOR2-PAG1_C"/>
    <property type="match status" value="1"/>
</dbReference>
<dbReference type="GO" id="GO:0031175">
    <property type="term" value="P:neuron projection development"/>
    <property type="evidence" value="ECO:0007669"/>
    <property type="project" value="TreeGrafter"/>
</dbReference>
<sequence>MMPVVVDPESKPGEFVLKSLFANFTTLSERKIRIIMAEPLEKLLTKSLQRGEDHQFDQLISTMSSLAEYCLPSILRTLFDWYKRQNGLEDESHEYRPRANTKSKKETCRTRDYLMERRDLAIDFIFSLVLIEVLKQIPLHPLLDGLIQEVINLAFKHFRYKEGYLGPNTANMHIVADLYAEVVGVVAQSRFPAVRKKFISELKELRQKEQSPHVVKSIISLIMGVKFFRIKMYPVEDFEASFQFMQECAQYFLEVKDKDIKHSLAGLFVEILVPVAATVKNEVNVPCLRNFVESLYDTTLDLSSRKKHSLALYPLVTCLLCVSQKQVFLNRWHVFLNNCLSNLKVTLPPLNIKSTNKDHKMARVALESLYRLLWVYMIRIKCESNTATQSRLTSIISTLFPKGSRSVVPRDMPLNIFVKIIQFIAQERLDFAMKEIISDLLSVGKSAKAFSLNPERMNIALRAFLVIADNLQQKDGEPPMPNTGATLPSGNTLKKKKTYLSKTLTEEEAKLIGMALYYSQVRKAIDNILRHLDKEVGRCMMLTNVQMLNKEPEDMITGERKPKIDLFRTCVAAIPRILPDGMSKPELIDLLARLTVHMDIELRLIAQNSLQSLLLDFPDWREDVLFGYTNFLLREVQDTQQVLQDTSVKLLLQLLAQWRLALQTPGKRTAEVAQHGPLPVERSPHSTVLHAVEGLALLLLCSCQTSTRKLAVAVLREIRCLFAAIGQAEVSSTLPLSHHVDLQWLVEWNARLVNSHYDVKSPSHVWIFAQSVKDPWVLCLYSFLRQEHLPKHCPTALSYAWPYAFTRLQLLMPLVDPNSPVYAKKTSTAGPADSYVTLWRNYLILCLGVAKPSIMSPGHLRASTPEIMATTPDGSITYDNKVIGTPSVAWLLKQLVPLMRLESMEITESLVLGFGRTNALNKKRRERRDLLRLQLLRIFELLADSGVISDSTNGALERDSLALGALFLEYVDLTRMLLEAENDKELEILKDIRAHFSGMVANLIQCVPVHHRRFLFPQQSLRHHLFILFSQWAGPFSVMFTPLDRYSDRNHQITRYQYCALKAMSAVLCCGPVFDNVGLSADGYLYKWLNNILGCHDLRVHRLGCEVVILLLELNPDQVNLFNWAVDRCFTGSYQLASGCFKAIAAVCQAQRARVCVCVIILSYSNFKFCTSLFYCLGVTKNFPSFQILEAKLLVYSKRIVGQKSGSILYGTHGPLPPLYSVSVTQLSSQLAGMYPELTLPLFSEVSQRFPTTHPNGRQIMLTYLLPWLSNIELADTGLLPPASSPCTPEEEARDQGNGMGLSHRLKGSGWGSLQATSLVLNNLMFMTAKYGDELPGPEMENAWNALVTNDKWSNNLRITLQFLISLCGVSSDTTLLPYIKKVVVYLCRNNTIQTMEELLFELQQTDPVNPVVLHCDNPPFYRFTASSKISAVASGTTSSSNTVVAGSHEDNAVRAHNRLESRYSNSSGGSYDEEKNDPLPPYAGWLLSVLETNRPRPLPMPVNGGCWAPLVDYLPETITPRGPLHRCNIAVIFMTEMVVDHSVREDWALHLPLLLHALYLGLDHYRPEVFEHSKRLLLHLLIALSCNNNFQVIASVLLLTREMSDSKTLTTKPSCHCCLRAGGQDFLREWQASPVADSGLSSSSTSSSVSLGGSVGNIPQITTDLEDLDDTVLSLLRAFGPLWSHEDITPKNPNSKSAEQLANFLRHVVSVFKESKSDFHLEQQLSDVALQTALCSSSRHYAGRSFQIFRALRQPLSAHAVSDLLSRLVEVVGEHGDEVQGYVMEVLLTLESVVDNLAECLKNSDLMAALTRASSPDFLVSGKLNSNRKSTGQLNVQQEGGTAERSRHQRSYSVPKKFGESGEPSSSDPPRSATLDRIQACTQPGLSRSARSASSSSSARADTSAAADPSHASHPANLLATIFWVAVSLMESDFEFEYQMSLRLVHKLLARVPLELPENRERLEKLQAQLRWSGFAGLQQLLLKGFTSPTTSDLTLQLFCQLTPVSRVSVVDTSQSIGFPLNVLCLLPHLVQHFDSPTQFCKESAERIAQVCLEEKEKNMKLSHLAHVMTLYKTRSYTRDPFSWVSVVCRYLHEAFSDITLSMVTYMAELLDKGLPSMQQPLLQIIYSLLSHMDLAGISVKPFNMEVLKTIEKFPALTVHWKEALNVLKLVVSRSASLSLPSYAHDDLANLEVSRMMWDGSSKALPGKTLEFHFDISETPVIGRRYDELQGSVGRDGKSRAIAVTRSTSSTSSGSSSSPVLVPVSWKRPQSSQKRTREKLVNVLSLCGQEVGLSKNPSVIFSSCGDLELMERQPSQVSSEDGTREDTLDDTASEQQFRVFRDFDFLDVELEDGEGESMDNFNWGVRRRSLDSTDLTELLEESQHSDSMPGLGPLHPQQDSDDSSEEESNSTSQSLSHSQLTMNLSPSEDTNHTNSLSTSCDTASAEPTSLNATTPCMAASLPDDTVIPPELSHFFKHYSIKGRWSKLCCHSYQLHAHQDIQRVSSPSLRFPSYSFGEDRDDLDELGFPPPPSPFFAAILAAFQPTACDDAEGAWRAHVSQLVCDSDGSCAVYTFHVFYSLFQNIQNKFCSLTSDAAGYLGDSLRGIGSKFVRSSHMLQMCSDCPTLFVDADTIISYGLLEKMKFSVLELQEYLDTYNSREEAAVSVCGTSRSLLFLCALQQLELCQRLYKLHFQLLLLFQCYCKLVGKVSTISSVPEVCGAHKFTGSSLLSLTSYRQLWPNDIFGGNSEDEVQTLLNIYFRHQSLGQTGTYALVGSSQDQSQICAKLMELNGEMRPSLLRRFAFYRIPTPLGDLYCQDAQICIEHSF</sequence>
<dbReference type="GO" id="GO:0005938">
    <property type="term" value="C:cell cortex"/>
    <property type="evidence" value="ECO:0007669"/>
    <property type="project" value="TreeGrafter"/>
</dbReference>
<dbReference type="GeneTree" id="ENSGT00610000086058"/>
<feature type="domain" description="Protein furry C-terminal" evidence="5">
    <location>
        <begin position="2202"/>
        <end position="2720"/>
    </location>
</feature>
<dbReference type="Pfam" id="PF14228">
    <property type="entry name" value="MOR2-PAG1_mid"/>
    <property type="match status" value="3"/>
</dbReference>
<feature type="region of interest" description="Disordered" evidence="1">
    <location>
        <begin position="2238"/>
        <end position="2271"/>
    </location>
</feature>
<dbReference type="InterPro" id="IPR016024">
    <property type="entry name" value="ARM-type_fold"/>
</dbReference>
<evidence type="ECO:0000259" key="4">
    <source>
        <dbReference type="Pfam" id="PF14228"/>
    </source>
</evidence>
<reference evidence="7" key="1">
    <citation type="journal article" date="2014" name="Science">
        <title>Nonhuman genetics. Genomic basis for the convergent evolution of electric organs.</title>
        <authorList>
            <person name="Gallant J.R."/>
            <person name="Traeger L.L."/>
            <person name="Volkening J.D."/>
            <person name="Moffett H."/>
            <person name="Chen P.H."/>
            <person name="Novina C.D."/>
            <person name="Phillips G.N.Jr."/>
            <person name="Anand R."/>
            <person name="Wells G.B."/>
            <person name="Pinch M."/>
            <person name="Guth R."/>
            <person name="Unguez G.A."/>
            <person name="Albert J.S."/>
            <person name="Zakon H.H."/>
            <person name="Samanta M.P."/>
            <person name="Sussman M.R."/>
        </authorList>
    </citation>
    <scope>NUCLEOTIDE SEQUENCE [LARGE SCALE GENOMIC DNA]</scope>
</reference>
<dbReference type="GO" id="GO:0000902">
    <property type="term" value="P:cell morphogenesis"/>
    <property type="evidence" value="ECO:0007669"/>
    <property type="project" value="InterPro"/>
</dbReference>
<dbReference type="InterPro" id="IPR045842">
    <property type="entry name" value="Fry_C"/>
</dbReference>
<keyword evidence="7" id="KW-1185">Reference proteome</keyword>
<protein>
    <recommendedName>
        <fullName evidence="8">Furry homolog b (Drosophila)</fullName>
    </recommendedName>
</protein>
<feature type="region of interest" description="Disordered" evidence="1">
    <location>
        <begin position="1822"/>
        <end position="1913"/>
    </location>
</feature>
<dbReference type="Pfam" id="PF14222">
    <property type="entry name" value="MOR2-PAG1_N"/>
    <property type="match status" value="1"/>
</dbReference>
<feature type="compositionally biased region" description="Low complexity" evidence="1">
    <location>
        <begin position="2410"/>
        <end position="2420"/>
    </location>
</feature>
<evidence type="ECO:0000313" key="7">
    <source>
        <dbReference type="Proteomes" id="UP000314983"/>
    </source>
</evidence>
<dbReference type="Pfam" id="PF19421">
    <property type="entry name" value="Fry_C"/>
    <property type="match status" value="2"/>
</dbReference>
<evidence type="ECO:0000256" key="1">
    <source>
        <dbReference type="SAM" id="MobiDB-lite"/>
    </source>
</evidence>
<dbReference type="Proteomes" id="UP000314983">
    <property type="component" value="Chromosome 17"/>
</dbReference>
<proteinExistence type="predicted"/>
<evidence type="ECO:0000259" key="5">
    <source>
        <dbReference type="Pfam" id="PF19421"/>
    </source>
</evidence>
<evidence type="ECO:0000259" key="3">
    <source>
        <dbReference type="Pfam" id="PF14225"/>
    </source>
</evidence>
<reference evidence="7" key="2">
    <citation type="journal article" date="2017" name="Sci. Adv.">
        <title>A tail of two voltages: Proteomic comparison of the three electric organs of the electric eel.</title>
        <authorList>
            <person name="Traeger L.L."/>
            <person name="Sabat G."/>
            <person name="Barrett-Wilt G.A."/>
            <person name="Wells G.B."/>
            <person name="Sussman M.R."/>
        </authorList>
    </citation>
    <scope>NUCLEOTIDE SEQUENCE [LARGE SCALE GENOMIC DNA]</scope>
</reference>
<feature type="compositionally biased region" description="Low complexity" evidence="1">
    <location>
        <begin position="2248"/>
        <end position="2259"/>
    </location>
</feature>
<name>A0A4W4G003_ELEEL</name>
<reference evidence="6" key="4">
    <citation type="submission" date="2025-08" db="UniProtKB">
        <authorList>
            <consortium name="Ensembl"/>
        </authorList>
    </citation>
    <scope>IDENTIFICATION</scope>
</reference>
<evidence type="ECO:0008006" key="8">
    <source>
        <dbReference type="Google" id="ProtNLM"/>
    </source>
</evidence>
<feature type="region of interest" description="Disordered" evidence="1">
    <location>
        <begin position="2312"/>
        <end position="2334"/>
    </location>
</feature>
<dbReference type="InterPro" id="IPR025614">
    <property type="entry name" value="Cell_morpho_N"/>
</dbReference>
<dbReference type="InterPro" id="IPR029473">
    <property type="entry name" value="MOR2-PAG1_mid"/>
</dbReference>
<reference evidence="6" key="5">
    <citation type="submission" date="2025-09" db="UniProtKB">
        <authorList>
            <consortium name="Ensembl"/>
        </authorList>
    </citation>
    <scope>IDENTIFICATION</scope>
</reference>
<dbReference type="Ensembl" id="ENSEEET00000029774.2">
    <property type="protein sequence ID" value="ENSEEEP00000029434.2"/>
    <property type="gene ID" value="ENSEEEG00000011201.2"/>
</dbReference>
<accession>A0A4W4G003</accession>
<feature type="compositionally biased region" description="Acidic residues" evidence="1">
    <location>
        <begin position="2400"/>
        <end position="2409"/>
    </location>
</feature>
<feature type="domain" description="Cell morphogenesis central region" evidence="4">
    <location>
        <begin position="1111"/>
        <end position="1274"/>
    </location>
</feature>
<feature type="region of interest" description="Disordered" evidence="1">
    <location>
        <begin position="2381"/>
        <end position="2447"/>
    </location>
</feature>
<dbReference type="PANTHER" id="PTHR12295:SF29">
    <property type="entry name" value="PROTEIN FURRY HOMOLOG"/>
    <property type="match status" value="1"/>
</dbReference>
<feature type="domain" description="Cell morphogenesis protein N-terminal" evidence="2">
    <location>
        <begin position="116"/>
        <end position="658"/>
    </location>
</feature>
<feature type="domain" description="Protein furry C-terminal" evidence="5">
    <location>
        <begin position="2729"/>
        <end position="2808"/>
    </location>
</feature>
<dbReference type="InterPro" id="IPR025481">
    <property type="entry name" value="Cell_Morphogen_C"/>
</dbReference>
<feature type="compositionally biased region" description="Low complexity" evidence="1">
    <location>
        <begin position="1888"/>
        <end position="1913"/>
    </location>
</feature>
<organism evidence="6 7">
    <name type="scientific">Electrophorus electricus</name>
    <name type="common">Electric eel</name>
    <name type="synonym">Gymnotus electricus</name>
    <dbReference type="NCBI Taxonomy" id="8005"/>
    <lineage>
        <taxon>Eukaryota</taxon>
        <taxon>Metazoa</taxon>
        <taxon>Chordata</taxon>
        <taxon>Craniata</taxon>
        <taxon>Vertebrata</taxon>
        <taxon>Euteleostomi</taxon>
        <taxon>Actinopterygii</taxon>
        <taxon>Neopterygii</taxon>
        <taxon>Teleostei</taxon>
        <taxon>Ostariophysi</taxon>
        <taxon>Gymnotiformes</taxon>
        <taxon>Gymnotoidei</taxon>
        <taxon>Gymnotidae</taxon>
        <taxon>Electrophorus</taxon>
    </lineage>
</organism>
<dbReference type="InterPro" id="IPR039867">
    <property type="entry name" value="Furry/Tao3/Mor2"/>
</dbReference>